<feature type="coiled-coil region" evidence="1">
    <location>
        <begin position="668"/>
        <end position="730"/>
    </location>
</feature>
<keyword evidence="2" id="KW-0812">Transmembrane</keyword>
<keyword evidence="1" id="KW-0175">Coiled coil</keyword>
<dbReference type="EMBL" id="BK015286">
    <property type="protein sequence ID" value="DAD99490.1"/>
    <property type="molecule type" value="Genomic_DNA"/>
</dbReference>
<proteinExistence type="predicted"/>
<keyword evidence="2" id="KW-0472">Membrane</keyword>
<feature type="coiled-coil region" evidence="1">
    <location>
        <begin position="60"/>
        <end position="87"/>
    </location>
</feature>
<protein>
    <submittedName>
        <fullName evidence="3">Tail length tape measure protein</fullName>
    </submittedName>
</protein>
<accession>A0A8S5NZ55</accession>
<organism evidence="3">
    <name type="scientific">Myoviridae sp. cts9u10</name>
    <dbReference type="NCBI Taxonomy" id="2825187"/>
    <lineage>
        <taxon>Viruses</taxon>
        <taxon>Duplodnaviria</taxon>
        <taxon>Heunggongvirae</taxon>
        <taxon>Uroviricota</taxon>
        <taxon>Caudoviricetes</taxon>
    </lineage>
</organism>
<feature type="transmembrane region" description="Helical" evidence="2">
    <location>
        <begin position="1116"/>
        <end position="1136"/>
    </location>
</feature>
<feature type="coiled-coil region" evidence="1">
    <location>
        <begin position="1053"/>
        <end position="1094"/>
    </location>
</feature>
<evidence type="ECO:0000256" key="2">
    <source>
        <dbReference type="SAM" id="Phobius"/>
    </source>
</evidence>
<name>A0A8S5NZ55_9CAUD</name>
<evidence type="ECO:0000313" key="3">
    <source>
        <dbReference type="EMBL" id="DAD99490.1"/>
    </source>
</evidence>
<feature type="coiled-coil region" evidence="1">
    <location>
        <begin position="947"/>
        <end position="974"/>
    </location>
</feature>
<sequence length="1283" mass="144328">MADDVIKESDLIQSDGSIDKITQSLELLIDSYGDMVAAIKKGSSEMVEAIKNMSTSTKEGRAALDDAARAAQRLERAQKEYEFAQTDIGKEVADLKSKTAALNRTTAESKKALELQAGSYERIRIHLKHLIDLYKNMSAEQRASRGDDIIRQINEQRSKLAAMDEQLKAHVVQISRVQKAEEKLAYLQSEEGQRYLELKAKIREVMAAHTANRTQVDALTQAQNRYNQAADATNIQIKELDLQTKILNQTAKYQAQINQSAEGSYNRLAAQYALNKIKLNAMSAAERSATDAGKKLEQETAAIYKEMIRLQEATGNHRLSVGNYAKSWDGLGVSVSQVVRELPAAAVSLNTFFLGISNNIPIVIDEIKKVREQNKALAAEGKPTVSVTKQIVSALFSWQTALVVVLYALSAHGKEILHWIQVMWSGQKTVADMADVVDSVDDALAKSTKSLGEQVATLRRLSLEWKNLGGNLKKQQQFIKDNQSEFNKLDVSINNVNQAENLLVDNTDVFIKALYARAKATAAMQVAAEYYGKAIENQFDFEQNWKDKPLHWWQKLAAGGITGLLGFNEERTNETYKHIRNKRKTQVEKEQEYNENFADKAVKIAENQYKFIDKIYKQLGLDTAHKKGSTRTRIPRERDLTDTIWRNDLTIQKKYEASITALQRDEFKKRKQEAVDSAEATIREMQEKFRKNEVFLAGKKGNKPLTDEQRRQVQKQQEELTAIIENTQRKLNLDLQDIEDERQIDSMTKLRQTMKFRYDTISAEIEKEKKLRLQQLDDREAAYTTKAATVSEDGQAEAEVTGQATPEQLAAWHKERAQIEAKYDQIILDLRAKEIQEQLYLVKKGTKEERRLLLEQIENARKLALAQNRAKPVEQQESETSINAKFNKQKLSVSGSNRLQNFQQQQALAKSEFDLAVHTADEIKDYELTQEIALWKEKIRLAKSGALDWSQAQIDEAHNVVKKLEEDQKKLRKKSLSLVGRIGKYGVTGFLLSYMGFDDNGIKAWNDACSQVISNLQEIAQAETDIAQAAVDAAEKRVEAAQSAYDAEVEGRNNGYANQVATKKKELQQEKKNMQEKQKLLEQAQKRQEAINTVTQASSLITASANIWSAMSGVPIIGPALALAAIATMWTSFAVAKVKAKQATAAANQEYGEGGLEFLEGGSHASGNDIDLHQKNSEGKNMRAEGGEAMAIINKRNTRKYRRVLPDIVDSLNKGTFENKFSQAFDKADSLQAQMITVQTTTDLSNIERGVEAIKKQNSERIYPLGDGRTLIIKGNVKRYINN</sequence>
<keyword evidence="2" id="KW-1133">Transmembrane helix</keyword>
<reference evidence="3" key="1">
    <citation type="journal article" date="2021" name="Proc. Natl. Acad. Sci. U.S.A.">
        <title>A Catalog of Tens of Thousands of Viruses from Human Metagenomes Reveals Hidden Associations with Chronic Diseases.</title>
        <authorList>
            <person name="Tisza M.J."/>
            <person name="Buck C.B."/>
        </authorList>
    </citation>
    <scope>NUCLEOTIDE SEQUENCE</scope>
    <source>
        <strain evidence="3">Cts9u10</strain>
    </source>
</reference>
<evidence type="ECO:0000256" key="1">
    <source>
        <dbReference type="SAM" id="Coils"/>
    </source>
</evidence>